<dbReference type="GO" id="GO:0008320">
    <property type="term" value="F:protein transmembrane transporter activity"/>
    <property type="evidence" value="ECO:0007669"/>
    <property type="project" value="TreeGrafter"/>
</dbReference>
<dbReference type="Proteomes" id="UP000028702">
    <property type="component" value="Unassembled WGS sequence"/>
</dbReference>
<dbReference type="Gene3D" id="3.10.20.310">
    <property type="entry name" value="membrane protein fhac"/>
    <property type="match status" value="1"/>
</dbReference>
<evidence type="ECO:0000256" key="3">
    <source>
        <dbReference type="ARBA" id="ARBA00022448"/>
    </source>
</evidence>
<organism evidence="11 12">
    <name type="scientific">Tepidicaulis marinus</name>
    <dbReference type="NCBI Taxonomy" id="1333998"/>
    <lineage>
        <taxon>Bacteria</taxon>
        <taxon>Pseudomonadati</taxon>
        <taxon>Pseudomonadota</taxon>
        <taxon>Alphaproteobacteria</taxon>
        <taxon>Hyphomicrobiales</taxon>
        <taxon>Parvibaculaceae</taxon>
        <taxon>Tepidicaulis</taxon>
    </lineage>
</organism>
<evidence type="ECO:0000256" key="6">
    <source>
        <dbReference type="ARBA" id="ARBA00022927"/>
    </source>
</evidence>
<keyword evidence="7" id="KW-0472">Membrane</keyword>
<proteinExistence type="inferred from homology"/>
<sequence>MTSAAMAQTPATADPSRIDDRLRPRPDAPGLGTPLDVPATPDQKAPEGAELQKFQISGVIFEGNQTLPEGRLQELASDYVNRDITLADVYELAGRATAAYRDAGYILTRAIVPAQRIGDGQLRIQVVEGFIENVEIEGDAGGAMPFLQSHARRIAAAKPLTADVLERELLLASDMAGFTVRSVLTPSKTTPGAADLTLVVEREAFEGYAGIDNFGSRYLGREEIVGAVFANDLFGTAGRVGFTGVVTPDGDPELAYGALSIQQPLTSTGLTLFASYSYSETRPGLELETIDTEGEAKTARVELSYPFIRSRDLNVIGTLGFFSNDVRSENNAVNPVFDDKVRNVNAKVFANLLDSWGGFNTGENLHARHHRAGRLGKRRREPFPRQCRQRLSAPQFRSDALAAHRRRIRPASGGRRSNLFQRGSSGLRGTRFRQHLLWPRLRSVRNHRREGPCRQGGAAMVHASSGRLHAEHAALRLL</sequence>
<dbReference type="InterPro" id="IPR013686">
    <property type="entry name" value="Polypept-transport_assoc_ShlB"/>
</dbReference>
<keyword evidence="3" id="KW-0813">Transport</keyword>
<gene>
    <name evidence="11" type="ORF">M2A_2682</name>
</gene>
<evidence type="ECO:0000256" key="8">
    <source>
        <dbReference type="ARBA" id="ARBA00023237"/>
    </source>
</evidence>
<keyword evidence="8" id="KW-0998">Cell outer membrane</keyword>
<keyword evidence="6" id="KW-0653">Protein transport</keyword>
<name>A0A081BDR5_9HYPH</name>
<keyword evidence="4" id="KW-1134">Transmembrane beta strand</keyword>
<dbReference type="Pfam" id="PF08479">
    <property type="entry name" value="POTRA_2"/>
    <property type="match status" value="1"/>
</dbReference>
<evidence type="ECO:0000256" key="5">
    <source>
        <dbReference type="ARBA" id="ARBA00022692"/>
    </source>
</evidence>
<evidence type="ECO:0000256" key="1">
    <source>
        <dbReference type="ARBA" id="ARBA00004442"/>
    </source>
</evidence>
<dbReference type="EMBL" id="BBIO01000016">
    <property type="protein sequence ID" value="GAK46183.1"/>
    <property type="molecule type" value="Genomic_DNA"/>
</dbReference>
<evidence type="ECO:0000256" key="2">
    <source>
        <dbReference type="ARBA" id="ARBA00009055"/>
    </source>
</evidence>
<feature type="compositionally biased region" description="Polar residues" evidence="9">
    <location>
        <begin position="1"/>
        <end position="11"/>
    </location>
</feature>
<accession>A0A081BDR5</accession>
<dbReference type="Pfam" id="PF03865">
    <property type="entry name" value="ShlB"/>
    <property type="match status" value="1"/>
</dbReference>
<feature type="compositionally biased region" description="Basic and acidic residues" evidence="9">
    <location>
        <begin position="16"/>
        <end position="26"/>
    </location>
</feature>
<dbReference type="PROSITE" id="PS51779">
    <property type="entry name" value="POTRA"/>
    <property type="match status" value="1"/>
</dbReference>
<dbReference type="STRING" id="1333998.M2A_2682"/>
<dbReference type="GO" id="GO:0098046">
    <property type="term" value="C:type V protein secretion system complex"/>
    <property type="evidence" value="ECO:0007669"/>
    <property type="project" value="TreeGrafter"/>
</dbReference>
<dbReference type="InterPro" id="IPR005565">
    <property type="entry name" value="Hemolysn_activator_HlyB_C"/>
</dbReference>
<dbReference type="PANTHER" id="PTHR34597:SF6">
    <property type="entry name" value="BLR6126 PROTEIN"/>
    <property type="match status" value="1"/>
</dbReference>
<dbReference type="GO" id="GO:0009279">
    <property type="term" value="C:cell outer membrane"/>
    <property type="evidence" value="ECO:0007669"/>
    <property type="project" value="UniProtKB-SubCell"/>
</dbReference>
<comment type="subcellular location">
    <subcellularLocation>
        <location evidence="1">Cell outer membrane</location>
    </subcellularLocation>
</comment>
<comment type="caution">
    <text evidence="11">The sequence shown here is derived from an EMBL/GenBank/DDBJ whole genome shotgun (WGS) entry which is preliminary data.</text>
</comment>
<dbReference type="PANTHER" id="PTHR34597">
    <property type="entry name" value="SLR1661 PROTEIN"/>
    <property type="match status" value="1"/>
</dbReference>
<feature type="domain" description="POTRA" evidence="10">
    <location>
        <begin position="54"/>
        <end position="129"/>
    </location>
</feature>
<protein>
    <submittedName>
        <fullName evidence="11">Hemolysin activation/secretion protein</fullName>
    </submittedName>
</protein>
<dbReference type="eggNOG" id="COG2831">
    <property type="taxonomic scope" value="Bacteria"/>
</dbReference>
<dbReference type="GO" id="GO:0046819">
    <property type="term" value="P:protein secretion by the type V secretion system"/>
    <property type="evidence" value="ECO:0007669"/>
    <property type="project" value="TreeGrafter"/>
</dbReference>
<keyword evidence="5" id="KW-0812">Transmembrane</keyword>
<dbReference type="AlphaFoldDB" id="A0A081BDR5"/>
<dbReference type="InterPro" id="IPR034746">
    <property type="entry name" value="POTRA"/>
</dbReference>
<keyword evidence="12" id="KW-1185">Reference proteome</keyword>
<evidence type="ECO:0000313" key="11">
    <source>
        <dbReference type="EMBL" id="GAK46183.1"/>
    </source>
</evidence>
<dbReference type="Gene3D" id="2.40.160.50">
    <property type="entry name" value="membrane protein fhac: a member of the omp85/tpsb transporter family"/>
    <property type="match status" value="1"/>
</dbReference>
<reference evidence="11 12" key="1">
    <citation type="submission" date="2014-07" db="EMBL/GenBank/DDBJ databases">
        <title>Tepidicaulis marinum gen. nov., sp. nov., a novel marine bacterium denitrifying nitrate to nitrous oxide strictly under microaerobic conditions.</title>
        <authorList>
            <person name="Takeuchi M."/>
            <person name="Yamagishi T."/>
            <person name="Kamagata Y."/>
            <person name="Oshima K."/>
            <person name="Hattori M."/>
            <person name="Katayama T."/>
            <person name="Hanada S."/>
            <person name="Tamaki H."/>
            <person name="Marumo K."/>
            <person name="Maeda H."/>
            <person name="Nedachi M."/>
            <person name="Iwasaki W."/>
            <person name="Suwa Y."/>
            <person name="Sakata S."/>
        </authorList>
    </citation>
    <scope>NUCLEOTIDE SEQUENCE [LARGE SCALE GENOMIC DNA]</scope>
    <source>
        <strain evidence="11 12">MA2</strain>
    </source>
</reference>
<evidence type="ECO:0000256" key="7">
    <source>
        <dbReference type="ARBA" id="ARBA00023136"/>
    </source>
</evidence>
<evidence type="ECO:0000256" key="4">
    <source>
        <dbReference type="ARBA" id="ARBA00022452"/>
    </source>
</evidence>
<evidence type="ECO:0000313" key="12">
    <source>
        <dbReference type="Proteomes" id="UP000028702"/>
    </source>
</evidence>
<dbReference type="InterPro" id="IPR051544">
    <property type="entry name" value="TPS_OM_transporter"/>
</dbReference>
<comment type="similarity">
    <text evidence="2">Belongs to the TPS (TC 1.B.20) family.</text>
</comment>
<evidence type="ECO:0000259" key="10">
    <source>
        <dbReference type="PROSITE" id="PS51779"/>
    </source>
</evidence>
<evidence type="ECO:0000256" key="9">
    <source>
        <dbReference type="SAM" id="MobiDB-lite"/>
    </source>
</evidence>
<feature type="region of interest" description="Disordered" evidence="9">
    <location>
        <begin position="1"/>
        <end position="46"/>
    </location>
</feature>